<evidence type="ECO:0000256" key="2">
    <source>
        <dbReference type="ARBA" id="ARBA00010992"/>
    </source>
</evidence>
<comment type="similarity">
    <text evidence="2">Belongs to the major facilitator superfamily. Sugar transporter (TC 2.A.1.1) family.</text>
</comment>
<keyword evidence="4 7" id="KW-0812">Transmembrane</keyword>
<evidence type="ECO:0000256" key="6">
    <source>
        <dbReference type="ARBA" id="ARBA00023136"/>
    </source>
</evidence>
<reference evidence="9 10" key="1">
    <citation type="submission" date="2018-04" db="EMBL/GenBank/DDBJ databases">
        <title>Brenneria corticis sp.nov.</title>
        <authorList>
            <person name="Li Y."/>
        </authorList>
    </citation>
    <scope>NUCLEOTIDE SEQUENCE [LARGE SCALE GENOMIC DNA]</scope>
    <source>
        <strain evidence="9 10">CFCC 11842</strain>
    </source>
</reference>
<keyword evidence="10" id="KW-1185">Reference proteome</keyword>
<dbReference type="PROSITE" id="PS00217">
    <property type="entry name" value="SUGAR_TRANSPORT_2"/>
    <property type="match status" value="1"/>
</dbReference>
<feature type="transmembrane region" description="Helical" evidence="7">
    <location>
        <begin position="168"/>
        <end position="190"/>
    </location>
</feature>
<dbReference type="Pfam" id="PF00083">
    <property type="entry name" value="Sugar_tr"/>
    <property type="match status" value="1"/>
</dbReference>
<dbReference type="Proteomes" id="UP000296159">
    <property type="component" value="Unassembled WGS sequence"/>
</dbReference>
<feature type="transmembrane region" description="Helical" evidence="7">
    <location>
        <begin position="196"/>
        <end position="217"/>
    </location>
</feature>
<feature type="transmembrane region" description="Helical" evidence="7">
    <location>
        <begin position="139"/>
        <end position="156"/>
    </location>
</feature>
<evidence type="ECO:0000313" key="9">
    <source>
        <dbReference type="EMBL" id="PWC09315.1"/>
    </source>
</evidence>
<dbReference type="PANTHER" id="PTHR23511">
    <property type="entry name" value="SYNAPTIC VESICLE GLYCOPROTEIN 2"/>
    <property type="match status" value="1"/>
</dbReference>
<dbReference type="SUPFAM" id="SSF103473">
    <property type="entry name" value="MFS general substrate transporter"/>
    <property type="match status" value="1"/>
</dbReference>
<evidence type="ECO:0000259" key="8">
    <source>
        <dbReference type="PROSITE" id="PS50850"/>
    </source>
</evidence>
<feature type="transmembrane region" description="Helical" evidence="7">
    <location>
        <begin position="82"/>
        <end position="101"/>
    </location>
</feature>
<evidence type="ECO:0000256" key="5">
    <source>
        <dbReference type="ARBA" id="ARBA00022989"/>
    </source>
</evidence>
<evidence type="ECO:0000256" key="1">
    <source>
        <dbReference type="ARBA" id="ARBA00004127"/>
    </source>
</evidence>
<evidence type="ECO:0000313" key="10">
    <source>
        <dbReference type="Proteomes" id="UP000296159"/>
    </source>
</evidence>
<keyword evidence="3" id="KW-0813">Transport</keyword>
<dbReference type="EMBL" id="QDKH01000059">
    <property type="protein sequence ID" value="PWC09315.1"/>
    <property type="molecule type" value="Genomic_DNA"/>
</dbReference>
<dbReference type="CDD" id="cd17316">
    <property type="entry name" value="MFS_SV2_like"/>
    <property type="match status" value="1"/>
</dbReference>
<proteinExistence type="inferred from homology"/>
<comment type="subcellular location">
    <subcellularLocation>
        <location evidence="1">Endomembrane system</location>
        <topology evidence="1">Multi-pass membrane protein</topology>
    </subcellularLocation>
</comment>
<name>A0A2U1TIW1_9GAMM</name>
<dbReference type="RefSeq" id="WP_136168862.1">
    <property type="nucleotide sequence ID" value="NZ_KZ819120.1"/>
</dbReference>
<feature type="transmembrane region" description="Helical" evidence="7">
    <location>
        <begin position="47"/>
        <end position="70"/>
    </location>
</feature>
<sequence>MSTHDMSAGVANADAGSAAASGTSNAELVARLERLPITRRIFWTRNIIGAATFFDGYTVICIAYAMPLLVQEWGLDPKQTGMILSAGYLGQLLGAVFFGWLAERIGRLKVLLFTILLFVSMDAACLFATGALMMMILRFVQGIGTGGEVPVASAYINEYISSKGRGRFFLLYEVMFLLGLVAAGLIARAFVPLYGWKVMFIVGLVPAFILLPCRFFMKESPRWLASQGRLAEADSIVTGLERGAIAQGFTLETPKVTIQEKKEKTSHWSGLFQGIYRKRTLTIWTMWFTSYLVANGMITWLPTLYRQVYKLPLETSISYGLTTSVMGVIASVACALLIDKVGRKRWYTFAFLLAPIPLITLALLGATSAEQVLVCAGLSYAIIQTVTFSLYLYSAEIYPTRMRAIGTGLGSGWLRLGSSTGPIVVGTIMASSGISTMFGFFAGVLLVGAVVTILFAIETKGRVLEELSP</sequence>
<feature type="transmembrane region" description="Helical" evidence="7">
    <location>
        <begin position="110"/>
        <end position="133"/>
    </location>
</feature>
<dbReference type="Gene3D" id="1.20.1250.20">
    <property type="entry name" value="MFS general substrate transporter like domains"/>
    <property type="match status" value="1"/>
</dbReference>
<dbReference type="GO" id="GO:0022857">
    <property type="term" value="F:transmembrane transporter activity"/>
    <property type="evidence" value="ECO:0007669"/>
    <property type="project" value="InterPro"/>
</dbReference>
<feature type="transmembrane region" description="Helical" evidence="7">
    <location>
        <begin position="413"/>
        <end position="431"/>
    </location>
</feature>
<accession>A0A2U1TIW1</accession>
<evidence type="ECO:0000256" key="7">
    <source>
        <dbReference type="SAM" id="Phobius"/>
    </source>
</evidence>
<feature type="transmembrane region" description="Helical" evidence="7">
    <location>
        <begin position="371"/>
        <end position="393"/>
    </location>
</feature>
<dbReference type="InterPro" id="IPR036259">
    <property type="entry name" value="MFS_trans_sf"/>
</dbReference>
<organism evidence="9 10">
    <name type="scientific">Brenneria corticis</name>
    <dbReference type="NCBI Taxonomy" id="2173106"/>
    <lineage>
        <taxon>Bacteria</taxon>
        <taxon>Pseudomonadati</taxon>
        <taxon>Pseudomonadota</taxon>
        <taxon>Gammaproteobacteria</taxon>
        <taxon>Enterobacterales</taxon>
        <taxon>Pectobacteriaceae</taxon>
        <taxon>Brenneria</taxon>
    </lineage>
</organism>
<keyword evidence="6 7" id="KW-0472">Membrane</keyword>
<dbReference type="PROSITE" id="PS50850">
    <property type="entry name" value="MFS"/>
    <property type="match status" value="1"/>
</dbReference>
<dbReference type="InterPro" id="IPR005828">
    <property type="entry name" value="MFS_sugar_transport-like"/>
</dbReference>
<dbReference type="GO" id="GO:0005886">
    <property type="term" value="C:plasma membrane"/>
    <property type="evidence" value="ECO:0007669"/>
    <property type="project" value="UniProtKB-SubCell"/>
</dbReference>
<feature type="domain" description="Major facilitator superfamily (MFS) profile" evidence="8">
    <location>
        <begin position="44"/>
        <end position="460"/>
    </location>
</feature>
<feature type="transmembrane region" description="Helical" evidence="7">
    <location>
        <begin position="345"/>
        <end position="365"/>
    </location>
</feature>
<feature type="transmembrane region" description="Helical" evidence="7">
    <location>
        <begin position="317"/>
        <end position="338"/>
    </location>
</feature>
<dbReference type="InterPro" id="IPR020846">
    <property type="entry name" value="MFS_dom"/>
</dbReference>
<protein>
    <submittedName>
        <fullName evidence="9">MFS transporter</fullName>
    </submittedName>
</protein>
<dbReference type="AlphaFoldDB" id="A0A2U1TIW1"/>
<feature type="transmembrane region" description="Helical" evidence="7">
    <location>
        <begin position="281"/>
        <end position="305"/>
    </location>
</feature>
<comment type="caution">
    <text evidence="9">The sequence shown here is derived from an EMBL/GenBank/DDBJ whole genome shotgun (WGS) entry which is preliminary data.</text>
</comment>
<evidence type="ECO:0000256" key="4">
    <source>
        <dbReference type="ARBA" id="ARBA00022692"/>
    </source>
</evidence>
<dbReference type="InterPro" id="IPR005829">
    <property type="entry name" value="Sugar_transporter_CS"/>
</dbReference>
<keyword evidence="5 7" id="KW-1133">Transmembrane helix</keyword>
<evidence type="ECO:0000256" key="3">
    <source>
        <dbReference type="ARBA" id="ARBA00022448"/>
    </source>
</evidence>
<gene>
    <name evidence="9" type="ORF">DDT56_24110</name>
</gene>
<feature type="transmembrane region" description="Helical" evidence="7">
    <location>
        <begin position="437"/>
        <end position="457"/>
    </location>
</feature>